<feature type="region of interest" description="Disordered" evidence="1">
    <location>
        <begin position="172"/>
        <end position="201"/>
    </location>
</feature>
<proteinExistence type="predicted"/>
<gene>
    <name evidence="2" type="ORF">BDN71DRAFT_1502003</name>
</gene>
<organism evidence="2 3">
    <name type="scientific">Pleurotus eryngii</name>
    <name type="common">Boletus of the steppes</name>
    <dbReference type="NCBI Taxonomy" id="5323"/>
    <lineage>
        <taxon>Eukaryota</taxon>
        <taxon>Fungi</taxon>
        <taxon>Dikarya</taxon>
        <taxon>Basidiomycota</taxon>
        <taxon>Agaricomycotina</taxon>
        <taxon>Agaricomycetes</taxon>
        <taxon>Agaricomycetidae</taxon>
        <taxon>Agaricales</taxon>
        <taxon>Pleurotineae</taxon>
        <taxon>Pleurotaceae</taxon>
        <taxon>Pleurotus</taxon>
    </lineage>
</organism>
<reference evidence="2" key="1">
    <citation type="submission" date="2020-11" db="EMBL/GenBank/DDBJ databases">
        <authorList>
            <consortium name="DOE Joint Genome Institute"/>
            <person name="Ahrendt S."/>
            <person name="Riley R."/>
            <person name="Andreopoulos W."/>
            <person name="Labutti K."/>
            <person name="Pangilinan J."/>
            <person name="Ruiz-Duenas F.J."/>
            <person name="Barrasa J.M."/>
            <person name="Sanchez-Garcia M."/>
            <person name="Camarero S."/>
            <person name="Miyauchi S."/>
            <person name="Serrano A."/>
            <person name="Linde D."/>
            <person name="Babiker R."/>
            <person name="Drula E."/>
            <person name="Ayuso-Fernandez I."/>
            <person name="Pacheco R."/>
            <person name="Padilla G."/>
            <person name="Ferreira P."/>
            <person name="Barriuso J."/>
            <person name="Kellner H."/>
            <person name="Castanera R."/>
            <person name="Alfaro M."/>
            <person name="Ramirez L."/>
            <person name="Pisabarro A.G."/>
            <person name="Kuo A."/>
            <person name="Tritt A."/>
            <person name="Lipzen A."/>
            <person name="He G."/>
            <person name="Yan M."/>
            <person name="Ng V."/>
            <person name="Cullen D."/>
            <person name="Martin F."/>
            <person name="Rosso M.-N."/>
            <person name="Henrissat B."/>
            <person name="Hibbett D."/>
            <person name="Martinez A.T."/>
            <person name="Grigoriev I.V."/>
        </authorList>
    </citation>
    <scope>NUCLEOTIDE SEQUENCE</scope>
    <source>
        <strain evidence="2">ATCC 90797</strain>
    </source>
</reference>
<sequence>MPQSFAHITCTSPKHFTQTDPTLGYATVYTLEQIIEFIRFDCALCNRVHSSADPAPAGAITITGPQMGLKVVLPGGDQNDSPCRCIMSKPIPKHHKKPCVCTNTPHPSVHDNAPPTAELVLTPAHYSLIQNMLWGGAAQLAREQKHRKDAINHRRLTKEQRAVNQLAAYDELIRPSPSKPMASSSKLPTDSTVTHHDLPNPFSEEDLNVLTMIPHNMIIDDTTPDITKTD</sequence>
<keyword evidence="3" id="KW-1185">Reference proteome</keyword>
<dbReference type="EMBL" id="MU154526">
    <property type="protein sequence ID" value="KAF9500807.1"/>
    <property type="molecule type" value="Genomic_DNA"/>
</dbReference>
<evidence type="ECO:0000256" key="1">
    <source>
        <dbReference type="SAM" id="MobiDB-lite"/>
    </source>
</evidence>
<accession>A0A9P6A895</accession>
<protein>
    <submittedName>
        <fullName evidence="2">Uncharacterized protein</fullName>
    </submittedName>
</protein>
<name>A0A9P6A895_PLEER</name>
<comment type="caution">
    <text evidence="2">The sequence shown here is derived from an EMBL/GenBank/DDBJ whole genome shotgun (WGS) entry which is preliminary data.</text>
</comment>
<feature type="compositionally biased region" description="Low complexity" evidence="1">
    <location>
        <begin position="175"/>
        <end position="188"/>
    </location>
</feature>
<evidence type="ECO:0000313" key="3">
    <source>
        <dbReference type="Proteomes" id="UP000807025"/>
    </source>
</evidence>
<dbReference type="Proteomes" id="UP000807025">
    <property type="component" value="Unassembled WGS sequence"/>
</dbReference>
<evidence type="ECO:0000313" key="2">
    <source>
        <dbReference type="EMBL" id="KAF9500807.1"/>
    </source>
</evidence>
<dbReference type="AlphaFoldDB" id="A0A9P6A895"/>